<dbReference type="Pfam" id="PF00892">
    <property type="entry name" value="EamA"/>
    <property type="match status" value="1"/>
</dbReference>
<sequence>MANRIFGGLPPWSLGVGSMLSIQLSLSLSVGIIEIVGPAGLAWLRLVISSMLFLLIARPTLRWLRSIRRGDVLPVLGLGIATAVMMVGFMGAIERIPLGTAVAIEFLGPLTVAAVRSGGGRLLVWPILALGGVVLLTEPWVGATDPLGILYAACAGAGWGAYVLLTQKVGDRFGGISGLVLTIPIAAVVVTPFGLPQAMNGLTPMVLLGIAGLAVLAPTLPFILEMLALRRMTQTAFGTLMALEPAFGVLLGLIVLHQMPSWVQAIGVCIVVVAGAGAQLKGKRMPVEGTSSALPSSDIDEPLTGPIRLQ</sequence>
<feature type="transmembrane region" description="Helical" evidence="3">
    <location>
        <begin position="147"/>
        <end position="166"/>
    </location>
</feature>
<keyword evidence="3" id="KW-0812">Transmembrane</keyword>
<feature type="transmembrane region" description="Helical" evidence="3">
    <location>
        <begin position="42"/>
        <end position="61"/>
    </location>
</feature>
<proteinExistence type="inferred from homology"/>
<evidence type="ECO:0000256" key="3">
    <source>
        <dbReference type="SAM" id="Phobius"/>
    </source>
</evidence>
<accession>A0A1R4GG57</accession>
<dbReference type="Proteomes" id="UP000195787">
    <property type="component" value="Unassembled WGS sequence"/>
</dbReference>
<organism evidence="5 6">
    <name type="scientific">Agrococcus casei LMG 22410</name>
    <dbReference type="NCBI Taxonomy" id="1255656"/>
    <lineage>
        <taxon>Bacteria</taxon>
        <taxon>Bacillati</taxon>
        <taxon>Actinomycetota</taxon>
        <taxon>Actinomycetes</taxon>
        <taxon>Micrococcales</taxon>
        <taxon>Microbacteriaceae</taxon>
        <taxon>Agrococcus</taxon>
    </lineage>
</organism>
<evidence type="ECO:0000256" key="1">
    <source>
        <dbReference type="ARBA" id="ARBA00007362"/>
    </source>
</evidence>
<dbReference type="SUPFAM" id="SSF103481">
    <property type="entry name" value="Multidrug resistance efflux transporter EmrE"/>
    <property type="match status" value="1"/>
</dbReference>
<evidence type="ECO:0000256" key="2">
    <source>
        <dbReference type="SAM" id="MobiDB-lite"/>
    </source>
</evidence>
<dbReference type="GeneID" id="303173862"/>
<protein>
    <submittedName>
        <fullName evidence="5">Integral membrane protein</fullName>
    </submittedName>
</protein>
<evidence type="ECO:0000259" key="4">
    <source>
        <dbReference type="Pfam" id="PF00892"/>
    </source>
</evidence>
<feature type="transmembrane region" description="Helical" evidence="3">
    <location>
        <begin position="96"/>
        <end position="115"/>
    </location>
</feature>
<keyword evidence="3" id="KW-1133">Transmembrane helix</keyword>
<keyword evidence="6" id="KW-1185">Reference proteome</keyword>
<dbReference type="GO" id="GO:0016020">
    <property type="term" value="C:membrane"/>
    <property type="evidence" value="ECO:0007669"/>
    <property type="project" value="InterPro"/>
</dbReference>
<evidence type="ECO:0000313" key="5">
    <source>
        <dbReference type="EMBL" id="SJM67083.1"/>
    </source>
</evidence>
<evidence type="ECO:0000313" key="6">
    <source>
        <dbReference type="Proteomes" id="UP000195787"/>
    </source>
</evidence>
<dbReference type="AlphaFoldDB" id="A0A1R4GG57"/>
<dbReference type="RefSeq" id="WP_327078627.1">
    <property type="nucleotide sequence ID" value="NZ_FUHU01000044.1"/>
</dbReference>
<feature type="transmembrane region" description="Helical" evidence="3">
    <location>
        <begin position="201"/>
        <end position="224"/>
    </location>
</feature>
<feature type="transmembrane region" description="Helical" evidence="3">
    <location>
        <begin position="173"/>
        <end position="195"/>
    </location>
</feature>
<feature type="transmembrane region" description="Helical" evidence="3">
    <location>
        <begin position="236"/>
        <end position="256"/>
    </location>
</feature>
<feature type="region of interest" description="Disordered" evidence="2">
    <location>
        <begin position="287"/>
        <end position="310"/>
    </location>
</feature>
<comment type="similarity">
    <text evidence="1">Belongs to the EamA transporter family.</text>
</comment>
<feature type="domain" description="EamA" evidence="4">
    <location>
        <begin position="147"/>
        <end position="274"/>
    </location>
</feature>
<dbReference type="EMBL" id="FUHU01000044">
    <property type="protein sequence ID" value="SJM67083.1"/>
    <property type="molecule type" value="Genomic_DNA"/>
</dbReference>
<feature type="transmembrane region" description="Helical" evidence="3">
    <location>
        <begin position="122"/>
        <end position="141"/>
    </location>
</feature>
<name>A0A1R4GG57_9MICO</name>
<dbReference type="InterPro" id="IPR000620">
    <property type="entry name" value="EamA_dom"/>
</dbReference>
<keyword evidence="3" id="KW-0472">Membrane</keyword>
<reference evidence="5 6" key="1">
    <citation type="submission" date="2017-02" db="EMBL/GenBank/DDBJ databases">
        <authorList>
            <person name="Peterson S.W."/>
        </authorList>
    </citation>
    <scope>NUCLEOTIDE SEQUENCE [LARGE SCALE GENOMIC DNA]</scope>
    <source>
        <strain evidence="5 6">LMG 22410</strain>
    </source>
</reference>
<feature type="transmembrane region" description="Helical" evidence="3">
    <location>
        <begin position="262"/>
        <end position="280"/>
    </location>
</feature>
<dbReference type="InterPro" id="IPR037185">
    <property type="entry name" value="EmrE-like"/>
</dbReference>
<gene>
    <name evidence="5" type="ORF">CZ674_11655</name>
</gene>
<feature type="transmembrane region" description="Helical" evidence="3">
    <location>
        <begin position="73"/>
        <end position="90"/>
    </location>
</feature>